<dbReference type="InterPro" id="IPR000980">
    <property type="entry name" value="SH2"/>
</dbReference>
<dbReference type="Gene3D" id="3.30.505.10">
    <property type="entry name" value="SH2 domain"/>
    <property type="match status" value="1"/>
</dbReference>
<dbReference type="Pfam" id="PF00018">
    <property type="entry name" value="SH3_1"/>
    <property type="match status" value="1"/>
</dbReference>
<dbReference type="AlphaFoldDB" id="A0AA35QRK1"/>
<proteinExistence type="predicted"/>
<dbReference type="SMART" id="SM00326">
    <property type="entry name" value="SH3"/>
    <property type="match status" value="1"/>
</dbReference>
<accession>A0AA35QRK1</accession>
<evidence type="ECO:0000256" key="4">
    <source>
        <dbReference type="PROSITE-ProRule" id="PRU00191"/>
    </source>
</evidence>
<evidence type="ECO:0000259" key="7">
    <source>
        <dbReference type="PROSITE" id="PS50002"/>
    </source>
</evidence>
<dbReference type="SMART" id="SM00252">
    <property type="entry name" value="SH2"/>
    <property type="match status" value="1"/>
</dbReference>
<protein>
    <submittedName>
        <fullName evidence="8">Growth factor receptor-bound protein 2</fullName>
    </submittedName>
</protein>
<dbReference type="EMBL" id="CASHTH010000008">
    <property type="protein sequence ID" value="CAI7988791.1"/>
    <property type="molecule type" value="Genomic_DNA"/>
</dbReference>
<dbReference type="SUPFAM" id="SSF50044">
    <property type="entry name" value="SH3-domain"/>
    <property type="match status" value="1"/>
</dbReference>
<evidence type="ECO:0000256" key="3">
    <source>
        <dbReference type="ARBA" id="ARBA00022999"/>
    </source>
</evidence>
<keyword evidence="9" id="KW-1185">Reference proteome</keyword>
<feature type="domain" description="SH3" evidence="7">
    <location>
        <begin position="1"/>
        <end position="58"/>
    </location>
</feature>
<dbReference type="InterPro" id="IPR001452">
    <property type="entry name" value="SH3_domain"/>
</dbReference>
<comment type="caution">
    <text evidence="8">The sequence shown here is derived from an EMBL/GenBank/DDBJ whole genome shotgun (WGS) entry which is preliminary data.</text>
</comment>
<dbReference type="CDD" id="cd11804">
    <property type="entry name" value="SH3_GRB2_like_N"/>
    <property type="match status" value="1"/>
</dbReference>
<keyword evidence="8" id="KW-0675">Receptor</keyword>
<organism evidence="8 9">
    <name type="scientific">Geodia barretti</name>
    <name type="common">Barrett's horny sponge</name>
    <dbReference type="NCBI Taxonomy" id="519541"/>
    <lineage>
        <taxon>Eukaryota</taxon>
        <taxon>Metazoa</taxon>
        <taxon>Porifera</taxon>
        <taxon>Demospongiae</taxon>
        <taxon>Heteroscleromorpha</taxon>
        <taxon>Tetractinellida</taxon>
        <taxon>Astrophorina</taxon>
        <taxon>Geodiidae</taxon>
        <taxon>Geodia</taxon>
    </lineage>
</organism>
<dbReference type="PANTHER" id="PTHR46037">
    <property type="entry name" value="PROTEIN ENHANCER OF SEVENLESS 2B"/>
    <property type="match status" value="1"/>
</dbReference>
<dbReference type="FunFam" id="3.30.505.10:FF:000022">
    <property type="entry name" value="Growth factor receptor-bound protein 2"/>
    <property type="match status" value="1"/>
</dbReference>
<gene>
    <name evidence="8" type="ORF">GBAR_LOCUS52</name>
</gene>
<evidence type="ECO:0000256" key="5">
    <source>
        <dbReference type="PROSITE-ProRule" id="PRU00192"/>
    </source>
</evidence>
<dbReference type="Pfam" id="PF00017">
    <property type="entry name" value="SH2"/>
    <property type="match status" value="1"/>
</dbReference>
<dbReference type="InterPro" id="IPR036860">
    <property type="entry name" value="SH2_dom_sf"/>
</dbReference>
<dbReference type="PRINTS" id="PR00452">
    <property type="entry name" value="SH3DOMAIN"/>
</dbReference>
<keyword evidence="1 5" id="KW-0728">SH3 domain</keyword>
<dbReference type="Gene3D" id="2.30.30.40">
    <property type="entry name" value="SH3 Domains"/>
    <property type="match status" value="1"/>
</dbReference>
<name>A0AA35QRK1_GEOBA</name>
<reference evidence="8" key="1">
    <citation type="submission" date="2023-03" db="EMBL/GenBank/DDBJ databases">
        <authorList>
            <person name="Steffen K."/>
            <person name="Cardenas P."/>
        </authorList>
    </citation>
    <scope>NUCLEOTIDE SEQUENCE</scope>
</reference>
<evidence type="ECO:0000313" key="9">
    <source>
        <dbReference type="Proteomes" id="UP001174909"/>
    </source>
</evidence>
<keyword evidence="2" id="KW-0677">Repeat</keyword>
<dbReference type="CDD" id="cd09941">
    <property type="entry name" value="SH2_Grb2_like"/>
    <property type="match status" value="1"/>
</dbReference>
<evidence type="ECO:0000256" key="1">
    <source>
        <dbReference type="ARBA" id="ARBA00022443"/>
    </source>
</evidence>
<dbReference type="PROSITE" id="PS50002">
    <property type="entry name" value="SH3"/>
    <property type="match status" value="1"/>
</dbReference>
<sequence length="156" mass="18075">MEAVALHDFHATAEDELSFKKGSVLKVLNTEEDKHWYKAEQDGKDGLIPKNYIQMKPHEWYRGRITRAKAEEILSQQPHDGAFLIRESESTPGDFSLSVKFGWGVQHFKVLRDGAGKYFLWVVKFNSLNQLVEYHRTSSVSRTQTIYLRDMVKEVS</sequence>
<evidence type="ECO:0000256" key="2">
    <source>
        <dbReference type="ARBA" id="ARBA00022737"/>
    </source>
</evidence>
<dbReference type="PROSITE" id="PS50001">
    <property type="entry name" value="SH2"/>
    <property type="match status" value="1"/>
</dbReference>
<dbReference type="InterPro" id="IPR036028">
    <property type="entry name" value="SH3-like_dom_sf"/>
</dbReference>
<evidence type="ECO:0000259" key="6">
    <source>
        <dbReference type="PROSITE" id="PS50001"/>
    </source>
</evidence>
<dbReference type="SUPFAM" id="SSF55550">
    <property type="entry name" value="SH2 domain"/>
    <property type="match status" value="1"/>
</dbReference>
<dbReference type="PRINTS" id="PR00401">
    <property type="entry name" value="SH2DOMAIN"/>
</dbReference>
<dbReference type="InterPro" id="IPR043539">
    <property type="entry name" value="Grb2-like"/>
</dbReference>
<dbReference type="Proteomes" id="UP001174909">
    <property type="component" value="Unassembled WGS sequence"/>
</dbReference>
<feature type="domain" description="SH2" evidence="6">
    <location>
        <begin position="60"/>
        <end position="152"/>
    </location>
</feature>
<evidence type="ECO:0000313" key="8">
    <source>
        <dbReference type="EMBL" id="CAI7988791.1"/>
    </source>
</evidence>
<keyword evidence="3 4" id="KW-0727">SH2 domain</keyword>